<name>A0A0X8X8E8_HALHR</name>
<keyword evidence="12" id="KW-1185">Reference proteome</keyword>
<comment type="subunit">
    <text evidence="10">The complex is composed of six subunits: RnfA, RnfB, RnfC, RnfD, RnfE and RnfG.</text>
</comment>
<gene>
    <name evidence="10" type="primary">rnfD</name>
    <name evidence="11" type="ORF">HH1059_07970</name>
</gene>
<dbReference type="HAMAP" id="MF_00462">
    <property type="entry name" value="RsxD_RnfD"/>
    <property type="match status" value="1"/>
</dbReference>
<feature type="transmembrane region" description="Helical" evidence="10">
    <location>
        <begin position="295"/>
        <end position="313"/>
    </location>
</feature>
<feature type="transmembrane region" description="Helical" evidence="10">
    <location>
        <begin position="271"/>
        <end position="289"/>
    </location>
</feature>
<evidence type="ECO:0000256" key="1">
    <source>
        <dbReference type="ARBA" id="ARBA00022448"/>
    </source>
</evidence>
<dbReference type="AlphaFoldDB" id="A0A0X8X8E8"/>
<keyword evidence="9 10" id="KW-0472">Membrane</keyword>
<dbReference type="EMBL" id="AP017372">
    <property type="protein sequence ID" value="BAU57487.2"/>
    <property type="molecule type" value="Genomic_DNA"/>
</dbReference>
<keyword evidence="8 10" id="KW-1133">Transmembrane helix</keyword>
<dbReference type="InterPro" id="IPR011303">
    <property type="entry name" value="RnfD_bac"/>
</dbReference>
<evidence type="ECO:0000256" key="9">
    <source>
        <dbReference type="ARBA" id="ARBA00023136"/>
    </source>
</evidence>
<accession>A0A0X8X8E8</accession>
<keyword evidence="7 10" id="KW-0249">Electron transport</keyword>
<evidence type="ECO:0000256" key="7">
    <source>
        <dbReference type="ARBA" id="ARBA00022982"/>
    </source>
</evidence>
<keyword evidence="6 10" id="KW-1278">Translocase</keyword>
<protein>
    <recommendedName>
        <fullName evidence="10">Ion-translocating oxidoreductase complex subunit D</fullName>
        <ecNumber evidence="10">7.-.-.-</ecNumber>
    </recommendedName>
    <alternativeName>
        <fullName evidence="10">Rnf electron transport complex subunit D</fullName>
    </alternativeName>
</protein>
<dbReference type="NCBIfam" id="TIGR01946">
    <property type="entry name" value="rnfD"/>
    <property type="match status" value="1"/>
</dbReference>
<keyword evidence="2 10" id="KW-0597">Phosphoprotein</keyword>
<evidence type="ECO:0000256" key="5">
    <source>
        <dbReference type="ARBA" id="ARBA00022692"/>
    </source>
</evidence>
<feature type="transmembrane region" description="Helical" evidence="10">
    <location>
        <begin position="189"/>
        <end position="206"/>
    </location>
</feature>
<dbReference type="Pfam" id="PF03116">
    <property type="entry name" value="NQR2_RnfD_RnfE"/>
    <property type="match status" value="1"/>
</dbReference>
<dbReference type="GO" id="GO:0005886">
    <property type="term" value="C:plasma membrane"/>
    <property type="evidence" value="ECO:0007669"/>
    <property type="project" value="UniProtKB-SubCell"/>
</dbReference>
<feature type="transmembrane region" description="Helical" evidence="10">
    <location>
        <begin position="239"/>
        <end position="259"/>
    </location>
</feature>
<keyword evidence="5 10" id="KW-0812">Transmembrane</keyword>
<comment type="function">
    <text evidence="10">Part of a membrane-bound complex that couples electron transfer with translocation of ions across the membrane.</text>
</comment>
<dbReference type="OrthoDB" id="9776359at2"/>
<dbReference type="GO" id="GO:0055085">
    <property type="term" value="P:transmembrane transport"/>
    <property type="evidence" value="ECO:0007669"/>
    <property type="project" value="InterPro"/>
</dbReference>
<evidence type="ECO:0000313" key="11">
    <source>
        <dbReference type="EMBL" id="BAU57487.2"/>
    </source>
</evidence>
<keyword evidence="4 10" id="KW-0288">FMN</keyword>
<evidence type="ECO:0000256" key="4">
    <source>
        <dbReference type="ARBA" id="ARBA00022643"/>
    </source>
</evidence>
<reference evidence="11" key="1">
    <citation type="submission" date="2016-02" db="EMBL/GenBank/DDBJ databases">
        <title>Halorhodospira halochloris DSM-1059 complete genome, version 2.</title>
        <authorList>
            <person name="Tsukatani Y."/>
        </authorList>
    </citation>
    <scope>NUCLEOTIDE SEQUENCE</scope>
    <source>
        <strain evidence="11">DSM 1059</strain>
    </source>
</reference>
<evidence type="ECO:0000256" key="2">
    <source>
        <dbReference type="ARBA" id="ARBA00022553"/>
    </source>
</evidence>
<keyword evidence="10" id="KW-0997">Cell inner membrane</keyword>
<comment type="similarity">
    <text evidence="10">Belongs to the NqrB/RnfD family.</text>
</comment>
<dbReference type="KEGG" id="hhk:HH1059_07970"/>
<dbReference type="InterPro" id="IPR004338">
    <property type="entry name" value="NqrB/RnfD"/>
</dbReference>
<organism evidence="11 12">
    <name type="scientific">Halorhodospira halochloris</name>
    <name type="common">Ectothiorhodospira halochloris</name>
    <dbReference type="NCBI Taxonomy" id="1052"/>
    <lineage>
        <taxon>Bacteria</taxon>
        <taxon>Pseudomonadati</taxon>
        <taxon>Pseudomonadota</taxon>
        <taxon>Gammaproteobacteria</taxon>
        <taxon>Chromatiales</taxon>
        <taxon>Ectothiorhodospiraceae</taxon>
        <taxon>Halorhodospira</taxon>
    </lineage>
</organism>
<dbReference type="PANTHER" id="PTHR30578">
    <property type="entry name" value="ELECTRON TRANSPORT COMPLEX PROTEIN RNFD"/>
    <property type="match status" value="1"/>
</dbReference>
<keyword evidence="10" id="KW-1003">Cell membrane</keyword>
<feature type="modified residue" description="FMN phosphoryl threonine" evidence="10">
    <location>
        <position position="164"/>
    </location>
</feature>
<dbReference type="PANTHER" id="PTHR30578:SF0">
    <property type="entry name" value="ION-TRANSLOCATING OXIDOREDUCTASE COMPLEX SUBUNIT D"/>
    <property type="match status" value="1"/>
</dbReference>
<keyword evidence="1 10" id="KW-0813">Transport</keyword>
<dbReference type="STRING" id="1354791.M911_09295"/>
<dbReference type="GO" id="GO:0022900">
    <property type="term" value="P:electron transport chain"/>
    <property type="evidence" value="ECO:0007669"/>
    <property type="project" value="UniProtKB-UniRule"/>
</dbReference>
<comment type="caution">
    <text evidence="10">Lacks conserved residue(s) required for the propagation of feature annotation.</text>
</comment>
<evidence type="ECO:0000256" key="10">
    <source>
        <dbReference type="HAMAP-Rule" id="MF_00462"/>
    </source>
</evidence>
<evidence type="ECO:0000256" key="6">
    <source>
        <dbReference type="ARBA" id="ARBA00022967"/>
    </source>
</evidence>
<sequence>MKQASSVEQIMRNVVLALLPVCGFAVYHFGISALALMATTTLVCVLTEQLFTRLSGKPSTISDYSAVITGLLLALTLPPAFPLWMAALSGFFAISLGKMLFGGLGFNPFNPALIGRAFATAAFPEASSTWTQAGLPERFSEFLPSTLALPFTTPASVDAYTTATPLGDWKFGDVHAPAWDLFTGMTPGSLGETSALIILLAGLYLIARRMLDWRIPAAVLGGAFVTAALFYAVDPDHFPTPWFVLLSGGMMLGAVFMASDMSSSPVTPAGVWIYGLLIGFLAVIIRFFGGLPEGVMYAILLGNAMVPLIERYTQPRTYGKRGRRGV</sequence>
<dbReference type="Proteomes" id="UP000218890">
    <property type="component" value="Chromosome"/>
</dbReference>
<feature type="transmembrane region" description="Helical" evidence="10">
    <location>
        <begin position="61"/>
        <end position="77"/>
    </location>
</feature>
<evidence type="ECO:0000256" key="8">
    <source>
        <dbReference type="ARBA" id="ARBA00022989"/>
    </source>
</evidence>
<keyword evidence="3 10" id="KW-0285">Flavoprotein</keyword>
<evidence type="ECO:0000256" key="3">
    <source>
        <dbReference type="ARBA" id="ARBA00022630"/>
    </source>
</evidence>
<evidence type="ECO:0000313" key="12">
    <source>
        <dbReference type="Proteomes" id="UP000218890"/>
    </source>
</evidence>
<feature type="transmembrane region" description="Helical" evidence="10">
    <location>
        <begin position="213"/>
        <end position="233"/>
    </location>
</feature>
<proteinExistence type="inferred from homology"/>
<dbReference type="EC" id="7.-.-.-" evidence="10"/>
<comment type="subcellular location">
    <subcellularLocation>
        <location evidence="10">Cell inner membrane</location>
        <topology evidence="10">Multi-pass membrane protein</topology>
    </subcellularLocation>
</comment>
<comment type="cofactor">
    <cofactor evidence="10">
        <name>FMN</name>
        <dbReference type="ChEBI" id="CHEBI:58210"/>
    </cofactor>
</comment>